<reference evidence="9 10" key="1">
    <citation type="submission" date="2016-10" db="EMBL/GenBank/DDBJ databases">
        <authorList>
            <person name="de Groot N.N."/>
        </authorList>
    </citation>
    <scope>NUCLEOTIDE SEQUENCE [LARGE SCALE GENOMIC DNA]</scope>
    <source>
        <strain evidence="9 10">JCM 19513</strain>
    </source>
</reference>
<evidence type="ECO:0000256" key="3">
    <source>
        <dbReference type="ARBA" id="ARBA00012528"/>
    </source>
</evidence>
<dbReference type="GO" id="GO:0043709">
    <property type="term" value="P:cell adhesion involved in single-species biofilm formation"/>
    <property type="evidence" value="ECO:0007669"/>
    <property type="project" value="TreeGrafter"/>
</dbReference>
<dbReference type="PANTHER" id="PTHR45138:SF9">
    <property type="entry name" value="DIGUANYLATE CYCLASE DGCM-RELATED"/>
    <property type="match status" value="1"/>
</dbReference>
<dbReference type="InterPro" id="IPR000160">
    <property type="entry name" value="GGDEF_dom"/>
</dbReference>
<dbReference type="InterPro" id="IPR011622">
    <property type="entry name" value="7TMR_DISM_rcpt_extracell_dom2"/>
</dbReference>
<feature type="transmembrane region" description="Helical" evidence="6">
    <location>
        <begin position="335"/>
        <end position="353"/>
    </location>
</feature>
<evidence type="ECO:0000313" key="9">
    <source>
        <dbReference type="EMBL" id="SEK63512.1"/>
    </source>
</evidence>
<evidence type="ECO:0000256" key="6">
    <source>
        <dbReference type="SAM" id="Phobius"/>
    </source>
</evidence>
<evidence type="ECO:0000313" key="10">
    <source>
        <dbReference type="Proteomes" id="UP000185766"/>
    </source>
</evidence>
<proteinExistence type="predicted"/>
<keyword evidence="10" id="KW-1185">Reference proteome</keyword>
<dbReference type="Gene3D" id="2.60.40.2380">
    <property type="match status" value="1"/>
</dbReference>
<dbReference type="Pfam" id="PF07695">
    <property type="entry name" value="7TMR-DISM_7TM"/>
    <property type="match status" value="1"/>
</dbReference>
<organism evidence="9 10">
    <name type="scientific">Atopomonas hussainii</name>
    <dbReference type="NCBI Taxonomy" id="1429083"/>
    <lineage>
        <taxon>Bacteria</taxon>
        <taxon>Pseudomonadati</taxon>
        <taxon>Pseudomonadota</taxon>
        <taxon>Gammaproteobacteria</taxon>
        <taxon>Pseudomonadales</taxon>
        <taxon>Pseudomonadaceae</taxon>
        <taxon>Atopomonas</taxon>
    </lineage>
</organism>
<gene>
    <name evidence="9" type="ORF">SAMN05216214_1044</name>
</gene>
<evidence type="ECO:0000256" key="1">
    <source>
        <dbReference type="ARBA" id="ARBA00001946"/>
    </source>
</evidence>
<dbReference type="Pfam" id="PF00990">
    <property type="entry name" value="GGDEF"/>
    <property type="match status" value="1"/>
</dbReference>
<feature type="signal peptide" evidence="7">
    <location>
        <begin position="1"/>
        <end position="23"/>
    </location>
</feature>
<feature type="transmembrane region" description="Helical" evidence="6">
    <location>
        <begin position="365"/>
        <end position="384"/>
    </location>
</feature>
<dbReference type="PROSITE" id="PS50887">
    <property type="entry name" value="GGDEF"/>
    <property type="match status" value="1"/>
</dbReference>
<accession>A0A1H7INP3</accession>
<comment type="cofactor">
    <cofactor evidence="1">
        <name>Mg(2+)</name>
        <dbReference type="ChEBI" id="CHEBI:18420"/>
    </cofactor>
</comment>
<feature type="transmembrane region" description="Helical" evidence="6">
    <location>
        <begin position="304"/>
        <end position="323"/>
    </location>
</feature>
<dbReference type="InterPro" id="IPR050469">
    <property type="entry name" value="Diguanylate_Cyclase"/>
</dbReference>
<evidence type="ECO:0000256" key="2">
    <source>
        <dbReference type="ARBA" id="ARBA00004533"/>
    </source>
</evidence>
<dbReference type="NCBIfam" id="TIGR00254">
    <property type="entry name" value="GGDEF"/>
    <property type="match status" value="1"/>
</dbReference>
<feature type="domain" description="GGDEF" evidence="8">
    <location>
        <begin position="485"/>
        <end position="620"/>
    </location>
</feature>
<evidence type="ECO:0000256" key="5">
    <source>
        <dbReference type="SAM" id="Coils"/>
    </source>
</evidence>
<keyword evidence="6" id="KW-1133">Transmembrane helix</keyword>
<protein>
    <recommendedName>
        <fullName evidence="3">diguanylate cyclase</fullName>
        <ecNumber evidence="3">2.7.7.65</ecNumber>
    </recommendedName>
</protein>
<feature type="transmembrane region" description="Helical" evidence="6">
    <location>
        <begin position="248"/>
        <end position="268"/>
    </location>
</feature>
<feature type="transmembrane region" description="Helical" evidence="6">
    <location>
        <begin position="280"/>
        <end position="298"/>
    </location>
</feature>
<dbReference type="STRING" id="1429083.GCA_001885685_02828"/>
<dbReference type="GO" id="GO:0052621">
    <property type="term" value="F:diguanylate cyclase activity"/>
    <property type="evidence" value="ECO:0007669"/>
    <property type="project" value="UniProtKB-EC"/>
</dbReference>
<keyword evidence="6" id="KW-0472">Membrane</keyword>
<feature type="transmembrane region" description="Helical" evidence="6">
    <location>
        <begin position="211"/>
        <end position="228"/>
    </location>
</feature>
<dbReference type="InterPro" id="IPR029787">
    <property type="entry name" value="Nucleotide_cyclase"/>
</dbReference>
<comment type="catalytic activity">
    <reaction evidence="4">
        <text>2 GTP = 3',3'-c-di-GMP + 2 diphosphate</text>
        <dbReference type="Rhea" id="RHEA:24898"/>
        <dbReference type="ChEBI" id="CHEBI:33019"/>
        <dbReference type="ChEBI" id="CHEBI:37565"/>
        <dbReference type="ChEBI" id="CHEBI:58805"/>
        <dbReference type="EC" id="2.7.7.65"/>
    </reaction>
</comment>
<keyword evidence="7" id="KW-0732">Signal</keyword>
<sequence>MPYLTRHWLLVLTLLCCSALVRAEDYQQLSVIPQAGPYTLGEQWQYVEDPTGRLAFSQIRQLPDAQWQWNNRPDVNFGYRQSAIWLRLTLHNPLPVARSWYLRIGNPLLDEVDVFLNGLHIQSGDQRPFKQRPNFHRQVLVPIELAAEASQDIYLRIASQGSLHLDASLLTPKQLMNDEQRVLLLQGGFFGAMLVMLLYNLLLTVLVRQRVYLNYCAFVLCFALYQWAQLGFGFQWLWPDSLWWQQRSFIVFAALSALFACLFTWDALQIRQMSRGFRVVGRGLIALCLLALLLGLLMPYQLALLSSFAVVGLCTVCAVIFALRRWLQGHAPAKLFALGWGVLVIATFLHVLSGSGVLPIAGGTLVFQQIGALLEVVIFAYALSSRIRQAEVTKQRAQKALIRQEKQQREQQAHTLALQRSLNEQLEQRIRERTQALEQTLQELSSANQRLARLSREDGLTGLYNRQAFNEFLLQAWHQAERYKNPLAVLIMDMDHFKQINDQHGHLAGDTCLRQVAELIKNSLRQSDICARYGGEEFIALLPNTDVTAAELLAERIRLNVQSHPGAWDGQTIALSLSLGVSAITPHSHSMTATELIDRADRALYQAKAAGRNRVVRASL</sequence>
<dbReference type="Pfam" id="PF07696">
    <property type="entry name" value="7TMR-DISMED2"/>
    <property type="match status" value="1"/>
</dbReference>
<dbReference type="Gene3D" id="3.30.70.270">
    <property type="match status" value="1"/>
</dbReference>
<dbReference type="InterPro" id="IPR043128">
    <property type="entry name" value="Rev_trsase/Diguanyl_cyclase"/>
</dbReference>
<dbReference type="GO" id="GO:0005886">
    <property type="term" value="C:plasma membrane"/>
    <property type="evidence" value="ECO:0007669"/>
    <property type="project" value="UniProtKB-SubCell"/>
</dbReference>
<comment type="subcellular location">
    <subcellularLocation>
        <location evidence="2">Cell inner membrane</location>
    </subcellularLocation>
</comment>
<feature type="transmembrane region" description="Helical" evidence="6">
    <location>
        <begin position="182"/>
        <end position="199"/>
    </location>
</feature>
<dbReference type="EMBL" id="FOAS01000004">
    <property type="protein sequence ID" value="SEK63512.1"/>
    <property type="molecule type" value="Genomic_DNA"/>
</dbReference>
<dbReference type="Proteomes" id="UP000185766">
    <property type="component" value="Unassembled WGS sequence"/>
</dbReference>
<dbReference type="InterPro" id="IPR011623">
    <property type="entry name" value="7TMR_DISM_rcpt_extracell_dom1"/>
</dbReference>
<evidence type="ECO:0000256" key="7">
    <source>
        <dbReference type="SAM" id="SignalP"/>
    </source>
</evidence>
<dbReference type="GO" id="GO:1902201">
    <property type="term" value="P:negative regulation of bacterial-type flagellum-dependent cell motility"/>
    <property type="evidence" value="ECO:0007669"/>
    <property type="project" value="TreeGrafter"/>
</dbReference>
<keyword evidence="5" id="KW-0175">Coiled coil</keyword>
<keyword evidence="6" id="KW-0812">Transmembrane</keyword>
<evidence type="ECO:0000256" key="4">
    <source>
        <dbReference type="ARBA" id="ARBA00034247"/>
    </source>
</evidence>
<dbReference type="EC" id="2.7.7.65" evidence="3"/>
<feature type="chain" id="PRO_5010209310" description="diguanylate cyclase" evidence="7">
    <location>
        <begin position="24"/>
        <end position="620"/>
    </location>
</feature>
<dbReference type="SMART" id="SM00267">
    <property type="entry name" value="GGDEF"/>
    <property type="match status" value="1"/>
</dbReference>
<dbReference type="PANTHER" id="PTHR45138">
    <property type="entry name" value="REGULATORY COMPONENTS OF SENSORY TRANSDUCTION SYSTEM"/>
    <property type="match status" value="1"/>
</dbReference>
<dbReference type="CDD" id="cd01949">
    <property type="entry name" value="GGDEF"/>
    <property type="match status" value="1"/>
</dbReference>
<feature type="coiled-coil region" evidence="5">
    <location>
        <begin position="387"/>
        <end position="457"/>
    </location>
</feature>
<dbReference type="AlphaFoldDB" id="A0A1H7INP3"/>
<evidence type="ECO:0000259" key="8">
    <source>
        <dbReference type="PROSITE" id="PS50887"/>
    </source>
</evidence>
<name>A0A1H7INP3_9GAMM</name>
<dbReference type="SUPFAM" id="SSF55073">
    <property type="entry name" value="Nucleotide cyclase"/>
    <property type="match status" value="1"/>
</dbReference>
<dbReference type="FunFam" id="3.30.70.270:FF:000001">
    <property type="entry name" value="Diguanylate cyclase domain protein"/>
    <property type="match status" value="1"/>
</dbReference>